<accession>A0A7X6HCL4</accession>
<dbReference type="Proteomes" id="UP000544090">
    <property type="component" value="Unassembled WGS sequence"/>
</dbReference>
<dbReference type="GO" id="GO:0030313">
    <property type="term" value="C:cell envelope"/>
    <property type="evidence" value="ECO:0007669"/>
    <property type="project" value="UniProtKB-SubCell"/>
</dbReference>
<name>A0A7X6HCL4_9MICC</name>
<dbReference type="Gene3D" id="3.40.50.1980">
    <property type="entry name" value="Nitrogenase molybdenum iron protein domain"/>
    <property type="match status" value="2"/>
</dbReference>
<evidence type="ECO:0000256" key="4">
    <source>
        <dbReference type="ARBA" id="ARBA00022729"/>
    </source>
</evidence>
<dbReference type="RefSeq" id="WP_168485874.1">
    <property type="nucleotide sequence ID" value="NZ_JAAZSQ010000006.1"/>
</dbReference>
<evidence type="ECO:0000313" key="7">
    <source>
        <dbReference type="EMBL" id="NKX54526.1"/>
    </source>
</evidence>
<dbReference type="PROSITE" id="PS51257">
    <property type="entry name" value="PROKAR_LIPOPROTEIN"/>
    <property type="match status" value="1"/>
</dbReference>
<dbReference type="PROSITE" id="PS00430">
    <property type="entry name" value="TONB_DEPENDENT_REC_1"/>
    <property type="match status" value="1"/>
</dbReference>
<protein>
    <submittedName>
        <fullName evidence="7">Zinc ABC transporter solute-binding protein</fullName>
    </submittedName>
</protein>
<keyword evidence="3" id="KW-0479">Metal-binding</keyword>
<feature type="signal peptide" evidence="6">
    <location>
        <begin position="1"/>
        <end position="27"/>
    </location>
</feature>
<dbReference type="InterPro" id="IPR010916">
    <property type="entry name" value="TonB_box_CS"/>
</dbReference>
<evidence type="ECO:0000256" key="6">
    <source>
        <dbReference type="SAM" id="SignalP"/>
    </source>
</evidence>
<feature type="chain" id="PRO_5039503185" evidence="6">
    <location>
        <begin position="28"/>
        <end position="343"/>
    </location>
</feature>
<comment type="subcellular location">
    <subcellularLocation>
        <location evidence="1">Cell envelope</location>
    </subcellularLocation>
</comment>
<evidence type="ECO:0000256" key="1">
    <source>
        <dbReference type="ARBA" id="ARBA00004196"/>
    </source>
</evidence>
<dbReference type="PANTHER" id="PTHR42953">
    <property type="entry name" value="HIGH-AFFINITY ZINC UPTAKE SYSTEM PROTEIN ZNUA-RELATED"/>
    <property type="match status" value="1"/>
</dbReference>
<dbReference type="GO" id="GO:0030001">
    <property type="term" value="P:metal ion transport"/>
    <property type="evidence" value="ECO:0007669"/>
    <property type="project" value="InterPro"/>
</dbReference>
<dbReference type="PANTHER" id="PTHR42953:SF1">
    <property type="entry name" value="METAL-BINDING PROTEIN HI_0362-RELATED"/>
    <property type="match status" value="1"/>
</dbReference>
<sequence>MRRFRTLNISSGLTGLAGAAVLSLALAGCGASGTGAGSASGGASAGADTISVVASTNVYGDIAEVVGGDAVSVTSLINSAAQDPHSYEATARDRLAVSEADLVIANGGGYDSFLQTLVEATGKDPEAVITAVDVSGLASAAGSEASGHADGEAHEEEGQGGEHGHDAGVNEHVWYDLSAVGKVADAVASKLAAMAPDQAAEIEQNAAAFREGLAGLEADREALARTVSGTAVVATDPVPLYLLDALGLKNLTPADFMEAAEEGSDASPAALMRTEDLAASPSVRFVAYNEQTESSQTRQVRSAAEKAGTAVVDFSETLPEGQHYLDWMKTNLENIAAAAGSAG</sequence>
<dbReference type="PRINTS" id="PR00691">
    <property type="entry name" value="ADHESINB"/>
</dbReference>
<dbReference type="SUPFAM" id="SSF53807">
    <property type="entry name" value="Helical backbone' metal receptor"/>
    <property type="match status" value="1"/>
</dbReference>
<proteinExistence type="predicted"/>
<dbReference type="EMBL" id="JAAZSQ010000006">
    <property type="protein sequence ID" value="NKX54526.1"/>
    <property type="molecule type" value="Genomic_DNA"/>
</dbReference>
<feature type="compositionally biased region" description="Basic and acidic residues" evidence="5">
    <location>
        <begin position="147"/>
        <end position="167"/>
    </location>
</feature>
<keyword evidence="8" id="KW-1185">Reference proteome</keyword>
<feature type="region of interest" description="Disordered" evidence="5">
    <location>
        <begin position="140"/>
        <end position="167"/>
    </location>
</feature>
<evidence type="ECO:0000313" key="8">
    <source>
        <dbReference type="Proteomes" id="UP000544090"/>
    </source>
</evidence>
<dbReference type="AlphaFoldDB" id="A0A7X6HCL4"/>
<evidence type="ECO:0000256" key="5">
    <source>
        <dbReference type="SAM" id="MobiDB-lite"/>
    </source>
</evidence>
<comment type="caution">
    <text evidence="7">The sequence shown here is derived from an EMBL/GenBank/DDBJ whole genome shotgun (WGS) entry which is preliminary data.</text>
</comment>
<dbReference type="GO" id="GO:0046872">
    <property type="term" value="F:metal ion binding"/>
    <property type="evidence" value="ECO:0007669"/>
    <property type="project" value="UniProtKB-KW"/>
</dbReference>
<gene>
    <name evidence="7" type="ORF">HGG74_08230</name>
</gene>
<keyword evidence="2" id="KW-0813">Transport</keyword>
<dbReference type="InterPro" id="IPR050492">
    <property type="entry name" value="Bact_metal-bind_prot9"/>
</dbReference>
<keyword evidence="4 6" id="KW-0732">Signal</keyword>
<dbReference type="GO" id="GO:0007155">
    <property type="term" value="P:cell adhesion"/>
    <property type="evidence" value="ECO:0007669"/>
    <property type="project" value="InterPro"/>
</dbReference>
<dbReference type="InterPro" id="IPR006129">
    <property type="entry name" value="AdhesinB"/>
</dbReference>
<dbReference type="Pfam" id="PF01297">
    <property type="entry name" value="ZnuA"/>
    <property type="match status" value="1"/>
</dbReference>
<evidence type="ECO:0000256" key="2">
    <source>
        <dbReference type="ARBA" id="ARBA00022448"/>
    </source>
</evidence>
<organism evidence="7 8">
    <name type="scientific">Arthrobacter mobilis</name>
    <dbReference type="NCBI Taxonomy" id="2724944"/>
    <lineage>
        <taxon>Bacteria</taxon>
        <taxon>Bacillati</taxon>
        <taxon>Actinomycetota</taxon>
        <taxon>Actinomycetes</taxon>
        <taxon>Micrococcales</taxon>
        <taxon>Micrococcaceae</taxon>
        <taxon>Arthrobacter</taxon>
    </lineage>
</organism>
<dbReference type="InterPro" id="IPR006127">
    <property type="entry name" value="ZnuA-like"/>
</dbReference>
<evidence type="ECO:0000256" key="3">
    <source>
        <dbReference type="ARBA" id="ARBA00022723"/>
    </source>
</evidence>
<reference evidence="7 8" key="1">
    <citation type="submission" date="2020-04" db="EMBL/GenBank/DDBJ databases">
        <title>Arthrobacter sp. nov.</title>
        <authorList>
            <person name="Liu S."/>
        </authorList>
    </citation>
    <scope>NUCLEOTIDE SEQUENCE [LARGE SCALE GENOMIC DNA]</scope>
    <source>
        <strain evidence="7 8">E918</strain>
    </source>
</reference>